<reference evidence="2" key="1">
    <citation type="submission" date="2025-08" db="UniProtKB">
        <authorList>
            <consortium name="Ensembl"/>
        </authorList>
    </citation>
    <scope>IDENTIFICATION</scope>
</reference>
<reference evidence="2" key="2">
    <citation type="submission" date="2025-09" db="UniProtKB">
        <authorList>
            <consortium name="Ensembl"/>
        </authorList>
    </citation>
    <scope>IDENTIFICATION</scope>
</reference>
<dbReference type="Proteomes" id="UP000694415">
    <property type="component" value="Unplaced"/>
</dbReference>
<evidence type="ECO:0000256" key="1">
    <source>
        <dbReference type="SAM" id="Phobius"/>
    </source>
</evidence>
<evidence type="ECO:0000313" key="2">
    <source>
        <dbReference type="Ensembl" id="ENSMSIP00000011933.1"/>
    </source>
</evidence>
<accession>A0A8C6GVL6</accession>
<organism evidence="2 3">
    <name type="scientific">Mus spicilegus</name>
    <name type="common">Mound-building mouse</name>
    <dbReference type="NCBI Taxonomy" id="10103"/>
    <lineage>
        <taxon>Eukaryota</taxon>
        <taxon>Metazoa</taxon>
        <taxon>Chordata</taxon>
        <taxon>Craniata</taxon>
        <taxon>Vertebrata</taxon>
        <taxon>Euteleostomi</taxon>
        <taxon>Mammalia</taxon>
        <taxon>Eutheria</taxon>
        <taxon>Euarchontoglires</taxon>
        <taxon>Glires</taxon>
        <taxon>Rodentia</taxon>
        <taxon>Myomorpha</taxon>
        <taxon>Muroidea</taxon>
        <taxon>Muridae</taxon>
        <taxon>Murinae</taxon>
        <taxon>Mus</taxon>
        <taxon>Mus</taxon>
    </lineage>
</organism>
<keyword evidence="1" id="KW-1133">Transmembrane helix</keyword>
<name>A0A8C6GVL6_MUSSI</name>
<keyword evidence="3" id="KW-1185">Reference proteome</keyword>
<keyword evidence="1" id="KW-0472">Membrane</keyword>
<evidence type="ECO:0000313" key="3">
    <source>
        <dbReference type="Proteomes" id="UP000694415"/>
    </source>
</evidence>
<keyword evidence="1" id="KW-0812">Transmembrane</keyword>
<sequence length="70" mass="7844">MRAFAFGSLKIHYPGMRVLEDPPSRNEGTSQSPSQDLLQFPSATFCLVLSALMFFLQLSPQANKVQYYGD</sequence>
<proteinExistence type="predicted"/>
<dbReference type="AlphaFoldDB" id="A0A8C6GVL6"/>
<protein>
    <submittedName>
        <fullName evidence="2">Uncharacterized protein</fullName>
    </submittedName>
</protein>
<dbReference type="Ensembl" id="ENSMSIT00000015138.1">
    <property type="protein sequence ID" value="ENSMSIP00000011933.1"/>
    <property type="gene ID" value="ENSMSIG00000010401.1"/>
</dbReference>
<feature type="transmembrane region" description="Helical" evidence="1">
    <location>
        <begin position="37"/>
        <end position="56"/>
    </location>
</feature>